<dbReference type="SMART" id="SM00641">
    <property type="entry name" value="Glyco_25"/>
    <property type="match status" value="1"/>
</dbReference>
<dbReference type="GO" id="GO:0003796">
    <property type="term" value="F:lysozyme activity"/>
    <property type="evidence" value="ECO:0007669"/>
    <property type="project" value="InterPro"/>
</dbReference>
<keyword evidence="2 4" id="KW-0378">Hydrolase</keyword>
<dbReference type="GO" id="GO:0016052">
    <property type="term" value="P:carbohydrate catabolic process"/>
    <property type="evidence" value="ECO:0007669"/>
    <property type="project" value="TreeGrafter"/>
</dbReference>
<dbReference type="InterPro" id="IPR018077">
    <property type="entry name" value="Glyco_hydro_fam25_subgr"/>
</dbReference>
<evidence type="ECO:0000256" key="1">
    <source>
        <dbReference type="ARBA" id="ARBA00010646"/>
    </source>
</evidence>
<organism evidence="4 5">
    <name type="scientific">Limosilactobacillus reuteri TD1</name>
    <dbReference type="NCBI Taxonomy" id="1358027"/>
    <lineage>
        <taxon>Bacteria</taxon>
        <taxon>Bacillati</taxon>
        <taxon>Bacillota</taxon>
        <taxon>Bacilli</taxon>
        <taxon>Lactobacillales</taxon>
        <taxon>Lactobacillaceae</taxon>
        <taxon>Limosilactobacillus</taxon>
    </lineage>
</organism>
<name>S5NDW1_LIMRT</name>
<evidence type="ECO:0000313" key="5">
    <source>
        <dbReference type="Proteomes" id="UP000015085"/>
    </source>
</evidence>
<dbReference type="GO" id="GO:0009253">
    <property type="term" value="P:peptidoglycan catabolic process"/>
    <property type="evidence" value="ECO:0007669"/>
    <property type="project" value="InterPro"/>
</dbReference>
<dbReference type="Proteomes" id="UP000015085">
    <property type="component" value="Chromosome"/>
</dbReference>
<dbReference type="Gene3D" id="3.20.20.80">
    <property type="entry name" value="Glycosidases"/>
    <property type="match status" value="1"/>
</dbReference>
<dbReference type="SUPFAM" id="SSF51445">
    <property type="entry name" value="(Trans)glycosidases"/>
    <property type="match status" value="1"/>
</dbReference>
<dbReference type="PATRIC" id="fig|1358027.3.peg.1074"/>
<evidence type="ECO:0000313" key="4">
    <source>
        <dbReference type="EMBL" id="AGR65183.1"/>
    </source>
</evidence>
<dbReference type="InterPro" id="IPR002053">
    <property type="entry name" value="Glyco_hydro_25"/>
</dbReference>
<dbReference type="InterPro" id="IPR017853">
    <property type="entry name" value="GH"/>
</dbReference>
<dbReference type="PANTHER" id="PTHR34135:SF2">
    <property type="entry name" value="LYSOZYME"/>
    <property type="match status" value="1"/>
</dbReference>
<accession>S5NDW1</accession>
<dbReference type="PROSITE" id="PS51904">
    <property type="entry name" value="GLYCOSYL_HYDROL_F25_2"/>
    <property type="match status" value="1"/>
</dbReference>
<dbReference type="Gene3D" id="2.30.30.40">
    <property type="entry name" value="SH3 Domains"/>
    <property type="match status" value="1"/>
</dbReference>
<reference evidence="4 5" key="1">
    <citation type="journal article" date="2014" name="Genome Announc.">
        <title>Complete Genome Sequences of Lactobacillus johnsonii Strain N6.2 and Lactobacillus reuteri Strain TD1.</title>
        <authorList>
            <person name="Leonard M.T."/>
            <person name="Valladares R.B."/>
            <person name="Ardissone A."/>
            <person name="Gonzalez C.F."/>
            <person name="Lorca G.L."/>
            <person name="Triplett E.W."/>
        </authorList>
    </citation>
    <scope>NUCLEOTIDE SEQUENCE [LARGE SCALE GENOMIC DNA]</scope>
    <source>
        <strain evidence="4 5">TD1</strain>
    </source>
</reference>
<dbReference type="HOGENOM" id="CLU_032892_1_0_9"/>
<dbReference type="Pfam" id="PF01183">
    <property type="entry name" value="Glyco_hydro_25"/>
    <property type="match status" value="1"/>
</dbReference>
<comment type="similarity">
    <text evidence="1">Belongs to the glycosyl hydrolase 25 family.</text>
</comment>
<dbReference type="AlphaFoldDB" id="S5NDW1"/>
<protein>
    <submittedName>
        <fullName evidence="4">Glycoside hydrolase family 25</fullName>
    </submittedName>
</protein>
<gene>
    <name evidence="4" type="ORF">N134_05665</name>
</gene>
<keyword evidence="3" id="KW-0326">Glycosidase</keyword>
<dbReference type="EMBL" id="CP006603">
    <property type="protein sequence ID" value="AGR65183.1"/>
    <property type="molecule type" value="Genomic_DNA"/>
</dbReference>
<dbReference type="PANTHER" id="PTHR34135">
    <property type="entry name" value="LYSOZYME"/>
    <property type="match status" value="1"/>
</dbReference>
<sequence>MLAGARKRDKLMALYFTDVFSGSADWIVTDPHAQGTIVKVSQGTGYLNPKYQYQYSLAKNAGRLLGLYHYAGGGNPIAEANYFLSHIQDKLGQAVLAVDWEQYQNAAWGDTTWVQQFVDEIHRQTGIWPLIYVQESAIWQVANCVSDCGLWVAKYASMDWHSWTVPAMTVNTSLWQTYTLWQFAGDDEDRSIATVDREGWEHLANPTGQVDVKPILTQSDSSTWTDSLGDEWHREKGRFITDRVLDLRWGALPTSSVIATLPMCSVIDYDAWSRHNGYVWLRQPRADGQYGYLPCRNADSNEAFGKFEPLS</sequence>
<dbReference type="GO" id="GO:0016998">
    <property type="term" value="P:cell wall macromolecule catabolic process"/>
    <property type="evidence" value="ECO:0007669"/>
    <property type="project" value="InterPro"/>
</dbReference>
<dbReference type="KEGG" id="lrr:N134_05665"/>
<proteinExistence type="inferred from homology"/>
<evidence type="ECO:0000256" key="3">
    <source>
        <dbReference type="ARBA" id="ARBA00023295"/>
    </source>
</evidence>
<evidence type="ECO:0000256" key="2">
    <source>
        <dbReference type="ARBA" id="ARBA00022801"/>
    </source>
</evidence>